<organism evidence="1 2">
    <name type="scientific">Papaver somniferum</name>
    <name type="common">Opium poppy</name>
    <dbReference type="NCBI Taxonomy" id="3469"/>
    <lineage>
        <taxon>Eukaryota</taxon>
        <taxon>Viridiplantae</taxon>
        <taxon>Streptophyta</taxon>
        <taxon>Embryophyta</taxon>
        <taxon>Tracheophyta</taxon>
        <taxon>Spermatophyta</taxon>
        <taxon>Magnoliopsida</taxon>
        <taxon>Ranunculales</taxon>
        <taxon>Papaveraceae</taxon>
        <taxon>Papaveroideae</taxon>
        <taxon>Papaver</taxon>
    </lineage>
</organism>
<proteinExistence type="predicted"/>
<dbReference type="AlphaFoldDB" id="A0A4Y7I7Q5"/>
<name>A0A4Y7I7Q5_PAPSO</name>
<dbReference type="EMBL" id="CM010715">
    <property type="protein sequence ID" value="RZC43722.1"/>
    <property type="molecule type" value="Genomic_DNA"/>
</dbReference>
<accession>A0A4Y7I7Q5</accession>
<dbReference type="Gramene" id="RZC43722">
    <property type="protein sequence ID" value="RZC43722"/>
    <property type="gene ID" value="C5167_036668"/>
</dbReference>
<evidence type="ECO:0000313" key="1">
    <source>
        <dbReference type="EMBL" id="RZC43722.1"/>
    </source>
</evidence>
<keyword evidence="2" id="KW-1185">Reference proteome</keyword>
<sequence length="69" mass="7897">MVFAIRHCLLFMHVNNVRIGMGFNKVYCFLQRSHWCTGFSKFSCYGNLTNACGVLDTGPSEEKQAWPSF</sequence>
<dbReference type="Proteomes" id="UP000316621">
    <property type="component" value="Chromosome 1"/>
</dbReference>
<gene>
    <name evidence="1" type="ORF">C5167_036668</name>
</gene>
<evidence type="ECO:0000313" key="2">
    <source>
        <dbReference type="Proteomes" id="UP000316621"/>
    </source>
</evidence>
<protein>
    <submittedName>
        <fullName evidence="1">Uncharacterized protein</fullName>
    </submittedName>
</protein>
<reference evidence="1 2" key="1">
    <citation type="journal article" date="2018" name="Science">
        <title>The opium poppy genome and morphinan production.</title>
        <authorList>
            <person name="Guo L."/>
            <person name="Winzer T."/>
            <person name="Yang X."/>
            <person name="Li Y."/>
            <person name="Ning Z."/>
            <person name="He Z."/>
            <person name="Teodor R."/>
            <person name="Lu Y."/>
            <person name="Bowser T.A."/>
            <person name="Graham I.A."/>
            <person name="Ye K."/>
        </authorList>
    </citation>
    <scope>NUCLEOTIDE SEQUENCE [LARGE SCALE GENOMIC DNA]</scope>
    <source>
        <strain evidence="2">cv. HN1</strain>
        <tissue evidence="1">Leaves</tissue>
    </source>
</reference>